<comment type="catalytic activity">
    <reaction evidence="8">
        <text>Dipeptidase E catalyzes the hydrolysis of dipeptides Asp-|-Xaa. It does not act on peptides with N-terminal Glu, Asn or Gln, nor does it cleave isoaspartyl peptides.</text>
        <dbReference type="EC" id="3.4.13.21"/>
    </reaction>
</comment>
<dbReference type="GO" id="GO:0006508">
    <property type="term" value="P:proteolysis"/>
    <property type="evidence" value="ECO:0007669"/>
    <property type="project" value="UniProtKB-KW"/>
</dbReference>
<dbReference type="CDD" id="cd03146">
    <property type="entry name" value="GAT1_Peptidase_E"/>
    <property type="match status" value="1"/>
</dbReference>
<evidence type="ECO:0000256" key="11">
    <source>
        <dbReference type="ARBA" id="ARBA00075877"/>
    </source>
</evidence>
<dbReference type="InterPro" id="IPR005320">
    <property type="entry name" value="Peptidase_S51"/>
</dbReference>
<evidence type="ECO:0000256" key="1">
    <source>
        <dbReference type="ARBA" id="ARBA00004496"/>
    </source>
</evidence>
<evidence type="ECO:0000313" key="12">
    <source>
        <dbReference type="EMBL" id="JAV09763.1"/>
    </source>
</evidence>
<keyword evidence="7" id="KW-0224">Dipeptidase</keyword>
<evidence type="ECO:0000256" key="3">
    <source>
        <dbReference type="ARBA" id="ARBA00022490"/>
    </source>
</evidence>
<organism evidence="12">
    <name type="scientific">Nyssomyia neivai</name>
    <dbReference type="NCBI Taxonomy" id="330878"/>
    <lineage>
        <taxon>Eukaryota</taxon>
        <taxon>Metazoa</taxon>
        <taxon>Ecdysozoa</taxon>
        <taxon>Arthropoda</taxon>
        <taxon>Hexapoda</taxon>
        <taxon>Insecta</taxon>
        <taxon>Pterygota</taxon>
        <taxon>Neoptera</taxon>
        <taxon>Endopterygota</taxon>
        <taxon>Diptera</taxon>
        <taxon>Nematocera</taxon>
        <taxon>Psychodoidea</taxon>
        <taxon>Psychodidae</taxon>
        <taxon>Nyssomyia</taxon>
    </lineage>
</organism>
<evidence type="ECO:0000256" key="8">
    <source>
        <dbReference type="ARBA" id="ARBA00050239"/>
    </source>
</evidence>
<dbReference type="EMBL" id="GFDF01004321">
    <property type="protein sequence ID" value="JAV09763.1"/>
    <property type="molecule type" value="Transcribed_RNA"/>
</dbReference>
<dbReference type="AlphaFoldDB" id="A0A1L8DTI3"/>
<comment type="similarity">
    <text evidence="2">Belongs to the peptidase S51 family.</text>
</comment>
<evidence type="ECO:0000256" key="2">
    <source>
        <dbReference type="ARBA" id="ARBA00006534"/>
    </source>
</evidence>
<dbReference type="PANTHER" id="PTHR20842">
    <property type="entry name" value="PROTEASE S51 ALPHA-ASPARTYL DIPEPTIDASE"/>
    <property type="match status" value="1"/>
</dbReference>
<protein>
    <recommendedName>
        <fullName evidence="10">dipeptidase E</fullName>
        <ecNumber evidence="10">3.4.13.21</ecNumber>
    </recommendedName>
    <alternativeName>
        <fullName evidence="11">Asp-specific dipeptidase</fullName>
    </alternativeName>
</protein>
<dbReference type="EC" id="3.4.13.21" evidence="10"/>
<evidence type="ECO:0000256" key="9">
    <source>
        <dbReference type="ARBA" id="ARBA00058347"/>
    </source>
</evidence>
<evidence type="ECO:0000256" key="10">
    <source>
        <dbReference type="ARBA" id="ARBA00066675"/>
    </source>
</evidence>
<dbReference type="GO" id="GO:0008236">
    <property type="term" value="F:serine-type peptidase activity"/>
    <property type="evidence" value="ECO:0007669"/>
    <property type="project" value="UniProtKB-KW"/>
</dbReference>
<dbReference type="PANTHER" id="PTHR20842:SF0">
    <property type="entry name" value="ALPHA-ASPARTYL DIPEPTIDASE"/>
    <property type="match status" value="1"/>
</dbReference>
<evidence type="ECO:0000256" key="7">
    <source>
        <dbReference type="ARBA" id="ARBA00022997"/>
    </source>
</evidence>
<evidence type="ECO:0000256" key="6">
    <source>
        <dbReference type="ARBA" id="ARBA00022825"/>
    </source>
</evidence>
<dbReference type="Pfam" id="PF03575">
    <property type="entry name" value="Peptidase_S51"/>
    <property type="match status" value="1"/>
</dbReference>
<keyword evidence="3" id="KW-0963">Cytoplasm</keyword>
<name>A0A1L8DTI3_9DIPT</name>
<dbReference type="GO" id="GO:0005737">
    <property type="term" value="C:cytoplasm"/>
    <property type="evidence" value="ECO:0007669"/>
    <property type="project" value="UniProtKB-SubCell"/>
</dbReference>
<keyword evidence="6" id="KW-0720">Serine protease</keyword>
<comment type="function">
    <text evidence="9">Hydrolyzes dipeptides containing N-terminal aspartate residues.</text>
</comment>
<sequence length="239" mass="27093">MVRRNLFLISSSKVHGYEYLQHSREALTEFFRKNNITKILFVPYALFNYDKYTKKVGDVLTSWGFEVEGIHRKEDPVEAIRNADAIYVGGGNTFLLLKQLVDKKLVEPIRERIFSGSAVYVGSSAGTNVATANIKTTNDMPIIYPPTFDALGLVPFNINPHYLDPLTGSTHHGETRQQRIEEFHHVNNTPVVGLREGTYLLVEDDKVTLLGDYNARLFMKSKSPVEVPPNTDMSFLLRD</sequence>
<dbReference type="FunFam" id="3.40.50.880:FF:000007">
    <property type="entry name" value="Peptidase E"/>
    <property type="match status" value="1"/>
</dbReference>
<evidence type="ECO:0000256" key="4">
    <source>
        <dbReference type="ARBA" id="ARBA00022670"/>
    </source>
</evidence>
<comment type="subcellular location">
    <subcellularLocation>
        <location evidence="1">Cytoplasm</location>
    </subcellularLocation>
</comment>
<evidence type="ECO:0000256" key="5">
    <source>
        <dbReference type="ARBA" id="ARBA00022801"/>
    </source>
</evidence>
<reference evidence="12" key="1">
    <citation type="submission" date="2016-12" db="EMBL/GenBank/DDBJ databases">
        <title>An insight into the sialome and mialome of the sand fly, Nyssomyia neivai.</title>
        <authorList>
            <person name="Sebastian V."/>
            <person name="Goulart T.M."/>
            <person name="Oliveira W."/>
            <person name="Calvo E."/>
            <person name="Oliveira L.F."/>
            <person name="Pinto M.C."/>
            <person name="Rosselino A.M."/>
            <person name="Ribeiro J.M."/>
        </authorList>
    </citation>
    <scope>NUCLEOTIDE SEQUENCE</scope>
</reference>
<dbReference type="SUPFAM" id="SSF52317">
    <property type="entry name" value="Class I glutamine amidotransferase-like"/>
    <property type="match status" value="1"/>
</dbReference>
<dbReference type="NCBIfam" id="NF003642">
    <property type="entry name" value="PRK05282.1"/>
    <property type="match status" value="1"/>
</dbReference>
<accession>A0A1L8DTI3</accession>
<dbReference type="GO" id="GO:0016805">
    <property type="term" value="F:dipeptidase activity"/>
    <property type="evidence" value="ECO:0007669"/>
    <property type="project" value="UniProtKB-KW"/>
</dbReference>
<keyword evidence="4 12" id="KW-0645">Protease</keyword>
<proteinExistence type="inferred from homology"/>
<keyword evidence="5" id="KW-0378">Hydrolase</keyword>
<dbReference type="Gene3D" id="3.40.50.880">
    <property type="match status" value="1"/>
</dbReference>
<dbReference type="InterPro" id="IPR029062">
    <property type="entry name" value="Class_I_gatase-like"/>
</dbReference>